<keyword evidence="5" id="KW-1185">Reference proteome</keyword>
<dbReference type="InterPro" id="IPR006910">
    <property type="entry name" value="Rad21_Rec8_N"/>
</dbReference>
<dbReference type="GO" id="GO:0008278">
    <property type="term" value="C:cohesin complex"/>
    <property type="evidence" value="ECO:0007669"/>
    <property type="project" value="InterPro"/>
</dbReference>
<dbReference type="Pfam" id="PF04825">
    <property type="entry name" value="Rad21_Rec8_N"/>
    <property type="match status" value="1"/>
</dbReference>
<evidence type="ECO:0000256" key="1">
    <source>
        <dbReference type="ARBA" id="ARBA00004123"/>
    </source>
</evidence>
<evidence type="ECO:0000313" key="4">
    <source>
        <dbReference type="EMBL" id="KHJ84653.1"/>
    </source>
</evidence>
<dbReference type="GO" id="GO:0003682">
    <property type="term" value="F:chromatin binding"/>
    <property type="evidence" value="ECO:0007669"/>
    <property type="project" value="TreeGrafter"/>
</dbReference>
<feature type="domain" description="Rad21/Rec8-like protein N-terminal" evidence="3">
    <location>
        <begin position="1"/>
        <end position="111"/>
    </location>
</feature>
<sequence length="178" mass="20223">MFYAQFVLSKKGPLAKIWLAAHWEKKLSKAQIYETNVQDAVDEILKAEGKTLFLLSVIVVKMALRTTGHLLLGVVRIYSRKTKYLLADCNEAFLKIKMAFRPGQIEAIDDGKEAPLNAISLPEVYTDFDTSLPDFNEIDFANHLQINQSRIDDITLKEDHIPDQHMFGTDFGVSFQAF</sequence>
<protein>
    <submittedName>
        <fullName evidence="4">Rad21 / Rec8 like protein</fullName>
    </submittedName>
</protein>
<gene>
    <name evidence="4" type="ORF">OESDEN_15631</name>
</gene>
<dbReference type="GO" id="GO:0005634">
    <property type="term" value="C:nucleus"/>
    <property type="evidence" value="ECO:0007669"/>
    <property type="project" value="UniProtKB-SubCell"/>
</dbReference>
<accession>A0A0B1SH80</accession>
<reference evidence="4 5" key="1">
    <citation type="submission" date="2014-03" db="EMBL/GenBank/DDBJ databases">
        <title>Draft genome of the hookworm Oesophagostomum dentatum.</title>
        <authorList>
            <person name="Mitreva M."/>
        </authorList>
    </citation>
    <scope>NUCLEOTIDE SEQUENCE [LARGE SCALE GENOMIC DNA]</scope>
    <source>
        <strain evidence="4 5">OD-Hann</strain>
    </source>
</reference>
<organism evidence="4 5">
    <name type="scientific">Oesophagostomum dentatum</name>
    <name type="common">Nodular worm</name>
    <dbReference type="NCBI Taxonomy" id="61180"/>
    <lineage>
        <taxon>Eukaryota</taxon>
        <taxon>Metazoa</taxon>
        <taxon>Ecdysozoa</taxon>
        <taxon>Nematoda</taxon>
        <taxon>Chromadorea</taxon>
        <taxon>Rhabditida</taxon>
        <taxon>Rhabditina</taxon>
        <taxon>Rhabditomorpha</taxon>
        <taxon>Strongyloidea</taxon>
        <taxon>Strongylidae</taxon>
        <taxon>Oesophagostomum</taxon>
    </lineage>
</organism>
<dbReference type="Proteomes" id="UP000053660">
    <property type="component" value="Unassembled WGS sequence"/>
</dbReference>
<keyword evidence="2" id="KW-0539">Nucleus</keyword>
<dbReference type="InterPro" id="IPR039781">
    <property type="entry name" value="Rad21/Rec8-like"/>
</dbReference>
<name>A0A0B1SH80_OESDE</name>
<evidence type="ECO:0000259" key="3">
    <source>
        <dbReference type="Pfam" id="PF04825"/>
    </source>
</evidence>
<dbReference type="AlphaFoldDB" id="A0A0B1SH80"/>
<proteinExistence type="predicted"/>
<dbReference type="PANTHER" id="PTHR12585:SF69">
    <property type="entry name" value="FI11703P"/>
    <property type="match status" value="1"/>
</dbReference>
<dbReference type="GO" id="GO:0007062">
    <property type="term" value="P:sister chromatid cohesion"/>
    <property type="evidence" value="ECO:0007669"/>
    <property type="project" value="InterPro"/>
</dbReference>
<evidence type="ECO:0000313" key="5">
    <source>
        <dbReference type="Proteomes" id="UP000053660"/>
    </source>
</evidence>
<evidence type="ECO:0000256" key="2">
    <source>
        <dbReference type="ARBA" id="ARBA00023242"/>
    </source>
</evidence>
<dbReference type="OrthoDB" id="10071381at2759"/>
<dbReference type="GO" id="GO:1990414">
    <property type="term" value="P:replication-born double-strand break repair via sister chromatid exchange"/>
    <property type="evidence" value="ECO:0007669"/>
    <property type="project" value="TreeGrafter"/>
</dbReference>
<comment type="subcellular location">
    <subcellularLocation>
        <location evidence="1">Nucleus</location>
    </subcellularLocation>
</comment>
<dbReference type="PANTHER" id="PTHR12585">
    <property type="entry name" value="SCC1 / RAD21 FAMILY MEMBER"/>
    <property type="match status" value="1"/>
</dbReference>
<dbReference type="EMBL" id="KN567360">
    <property type="protein sequence ID" value="KHJ84653.1"/>
    <property type="molecule type" value="Genomic_DNA"/>
</dbReference>